<dbReference type="EMBL" id="BMAT01002766">
    <property type="protein sequence ID" value="GFS13414.1"/>
    <property type="molecule type" value="Genomic_DNA"/>
</dbReference>
<accession>A0AAV4ISL7</accession>
<comment type="caution">
    <text evidence="1">The sequence shown here is derived from an EMBL/GenBank/DDBJ whole genome shotgun (WGS) entry which is preliminary data.</text>
</comment>
<reference evidence="1 2" key="1">
    <citation type="journal article" date="2021" name="Elife">
        <title>Chloroplast acquisition without the gene transfer in kleptoplastic sea slugs, Plakobranchus ocellatus.</title>
        <authorList>
            <person name="Maeda T."/>
            <person name="Takahashi S."/>
            <person name="Yoshida T."/>
            <person name="Shimamura S."/>
            <person name="Takaki Y."/>
            <person name="Nagai Y."/>
            <person name="Toyoda A."/>
            <person name="Suzuki Y."/>
            <person name="Arimoto A."/>
            <person name="Ishii H."/>
            <person name="Satoh N."/>
            <person name="Nishiyama T."/>
            <person name="Hasebe M."/>
            <person name="Maruyama T."/>
            <person name="Minagawa J."/>
            <person name="Obokata J."/>
            <person name="Shigenobu S."/>
        </authorList>
    </citation>
    <scope>NUCLEOTIDE SEQUENCE [LARGE SCALE GENOMIC DNA]</scope>
</reference>
<sequence length="180" mass="20964">MVGIEVVARCYMIGRPVQYLIGFKVAREYTDLEVEVNRHTENERDTEDVATLKEVQIRIGKTRQKFLENKEPLRRNVGLNTKKRILACYVFSVFKHGPVLRRFKRRYGRSKCGATEDFSRSHGQNRRTALKNYTNGQCRRKIVATNYEAETMRGSSVPLLQLSLEMKIEGKRGQGRPRRN</sequence>
<gene>
    <name evidence="1" type="ORF">ElyMa_001396600</name>
</gene>
<protein>
    <submittedName>
        <fullName evidence="1">Uncharacterized protein</fullName>
    </submittedName>
</protein>
<proteinExistence type="predicted"/>
<dbReference type="AlphaFoldDB" id="A0AAV4ISL7"/>
<evidence type="ECO:0000313" key="2">
    <source>
        <dbReference type="Proteomes" id="UP000762676"/>
    </source>
</evidence>
<dbReference type="Proteomes" id="UP000762676">
    <property type="component" value="Unassembled WGS sequence"/>
</dbReference>
<keyword evidence="2" id="KW-1185">Reference proteome</keyword>
<evidence type="ECO:0000313" key="1">
    <source>
        <dbReference type="EMBL" id="GFS13414.1"/>
    </source>
</evidence>
<organism evidence="1 2">
    <name type="scientific">Elysia marginata</name>
    <dbReference type="NCBI Taxonomy" id="1093978"/>
    <lineage>
        <taxon>Eukaryota</taxon>
        <taxon>Metazoa</taxon>
        <taxon>Spiralia</taxon>
        <taxon>Lophotrochozoa</taxon>
        <taxon>Mollusca</taxon>
        <taxon>Gastropoda</taxon>
        <taxon>Heterobranchia</taxon>
        <taxon>Euthyneura</taxon>
        <taxon>Panpulmonata</taxon>
        <taxon>Sacoglossa</taxon>
        <taxon>Placobranchoidea</taxon>
        <taxon>Plakobranchidae</taxon>
        <taxon>Elysia</taxon>
    </lineage>
</organism>
<name>A0AAV4ISL7_9GAST</name>